<proteinExistence type="predicted"/>
<accession>A0ABM9LR59</accession>
<gene>
    <name evidence="2" type="ORF">MU0053_002414</name>
</gene>
<dbReference type="RefSeq" id="WP_308482549.1">
    <property type="nucleotide sequence ID" value="NZ_OY726397.1"/>
</dbReference>
<evidence type="ECO:0000313" key="2">
    <source>
        <dbReference type="EMBL" id="CAJ1503351.1"/>
    </source>
</evidence>
<feature type="compositionally biased region" description="Low complexity" evidence="1">
    <location>
        <begin position="41"/>
        <end position="65"/>
    </location>
</feature>
<feature type="region of interest" description="Disordered" evidence="1">
    <location>
        <begin position="37"/>
        <end position="65"/>
    </location>
</feature>
<feature type="region of interest" description="Disordered" evidence="1">
    <location>
        <begin position="172"/>
        <end position="193"/>
    </location>
</feature>
<evidence type="ECO:0008006" key="4">
    <source>
        <dbReference type="Google" id="ProtNLM"/>
    </source>
</evidence>
<sequence length="193" mass="19285">MLSSRNVLMLTGLGALLAVVALFAGVMAQTGGDRRLPVAEAAPASPTSTSAATATSTSTSASNSTDTDALGFIGSKARCEAGQSAVAVGRTQRSVVVICADPGGDYEYRGVRVNDGAALTVSAESSGDGMFVARNDGALYTVSPTDLTVTSGGKVIYRDTWAFYEASSLAAESGGAASTSASTSTKPSAAKPR</sequence>
<organism evidence="2 3">
    <name type="scientific">[Mycobacterium] burgundiense</name>
    <dbReference type="NCBI Taxonomy" id="3064286"/>
    <lineage>
        <taxon>Bacteria</taxon>
        <taxon>Bacillati</taxon>
        <taxon>Actinomycetota</taxon>
        <taxon>Actinomycetes</taxon>
        <taxon>Mycobacteriales</taxon>
        <taxon>Mycobacteriaceae</taxon>
        <taxon>Mycolicibacterium</taxon>
    </lineage>
</organism>
<reference evidence="2 3" key="1">
    <citation type="submission" date="2023-08" db="EMBL/GenBank/DDBJ databases">
        <authorList>
            <person name="Folkvardsen B D."/>
            <person name="Norman A."/>
        </authorList>
    </citation>
    <scope>NUCLEOTIDE SEQUENCE [LARGE SCALE GENOMIC DNA]</scope>
    <source>
        <strain evidence="2 3">Mu0053</strain>
    </source>
</reference>
<evidence type="ECO:0000256" key="1">
    <source>
        <dbReference type="SAM" id="MobiDB-lite"/>
    </source>
</evidence>
<evidence type="ECO:0000313" key="3">
    <source>
        <dbReference type="Proteomes" id="UP001190465"/>
    </source>
</evidence>
<dbReference type="Proteomes" id="UP001190465">
    <property type="component" value="Chromosome"/>
</dbReference>
<keyword evidence="3" id="KW-1185">Reference proteome</keyword>
<dbReference type="EMBL" id="OY726397">
    <property type="protein sequence ID" value="CAJ1503351.1"/>
    <property type="molecule type" value="Genomic_DNA"/>
</dbReference>
<name>A0ABM9LR59_9MYCO</name>
<protein>
    <recommendedName>
        <fullName evidence="4">Serine/threonine protein kinase</fullName>
    </recommendedName>
</protein>